<evidence type="ECO:0000256" key="1">
    <source>
        <dbReference type="ARBA" id="ARBA00022448"/>
    </source>
</evidence>
<keyword evidence="5 6" id="KW-0408">Iron</keyword>
<dbReference type="PROSITE" id="PS51007">
    <property type="entry name" value="CYTC"/>
    <property type="match status" value="2"/>
</dbReference>
<sequence length="265" mass="26711">MKSSKRILGCLAILGLVTTTAYAQEDEDRAAIAERLAPVGELCVQGEDCGTAAAANSGTQTASAEGPDGAGIYNSVCMACHETGAAGAPVRGNEDAWSSRTEQGFATLLDHAINGYNAMPARGGNPNLSDEEMHAAVAYLVEPVMDVPAAAGTEDAEASGDSTATTDTSSDDAASEASATESATAGIDGEAIYNGICMACHDTGAAGAPKKGDAAAWGPRLDKGIETLYDHAINGFNAMPAKGGNPSLSDDEVKAAVDHLVSSVE</sequence>
<keyword evidence="8" id="KW-0732">Signal</keyword>
<keyword evidence="2 6" id="KW-0349">Heme</keyword>
<dbReference type="PANTHER" id="PTHR40942">
    <property type="match status" value="1"/>
</dbReference>
<feature type="compositionally biased region" description="Low complexity" evidence="7">
    <location>
        <begin position="159"/>
        <end position="168"/>
    </location>
</feature>
<dbReference type="PRINTS" id="PR00607">
    <property type="entry name" value="CYTCHROMECIE"/>
</dbReference>
<dbReference type="InterPro" id="IPR036909">
    <property type="entry name" value="Cyt_c-like_dom_sf"/>
</dbReference>
<dbReference type="GO" id="GO:0009055">
    <property type="term" value="F:electron transfer activity"/>
    <property type="evidence" value="ECO:0007669"/>
    <property type="project" value="InterPro"/>
</dbReference>
<comment type="caution">
    <text evidence="10">The sequence shown here is derived from an EMBL/GenBank/DDBJ whole genome shotgun (WGS) entry which is preliminary data.</text>
</comment>
<name>A0A7W5G4P7_9GAMM</name>
<protein>
    <submittedName>
        <fullName evidence="10">Cytochrome c5</fullName>
    </submittedName>
</protein>
<feature type="region of interest" description="Disordered" evidence="7">
    <location>
        <begin position="153"/>
        <end position="183"/>
    </location>
</feature>
<accession>A0A7W5G4P7</accession>
<dbReference type="Gene3D" id="1.10.760.10">
    <property type="entry name" value="Cytochrome c-like domain"/>
    <property type="match status" value="2"/>
</dbReference>
<feature type="domain" description="Cytochrome c" evidence="9">
    <location>
        <begin position="184"/>
        <end position="265"/>
    </location>
</feature>
<dbReference type="GO" id="GO:0005506">
    <property type="term" value="F:iron ion binding"/>
    <property type="evidence" value="ECO:0007669"/>
    <property type="project" value="InterPro"/>
</dbReference>
<feature type="signal peptide" evidence="8">
    <location>
        <begin position="1"/>
        <end position="23"/>
    </location>
</feature>
<evidence type="ECO:0000256" key="2">
    <source>
        <dbReference type="ARBA" id="ARBA00022617"/>
    </source>
</evidence>
<evidence type="ECO:0000256" key="5">
    <source>
        <dbReference type="ARBA" id="ARBA00023004"/>
    </source>
</evidence>
<evidence type="ECO:0000313" key="10">
    <source>
        <dbReference type="EMBL" id="MBB3140329.1"/>
    </source>
</evidence>
<dbReference type="EMBL" id="JACHXM010000004">
    <property type="protein sequence ID" value="MBB3140329.1"/>
    <property type="molecule type" value="Genomic_DNA"/>
</dbReference>
<evidence type="ECO:0000256" key="3">
    <source>
        <dbReference type="ARBA" id="ARBA00022723"/>
    </source>
</evidence>
<gene>
    <name evidence="10" type="ORF">FHR96_001191</name>
</gene>
<evidence type="ECO:0000256" key="7">
    <source>
        <dbReference type="SAM" id="MobiDB-lite"/>
    </source>
</evidence>
<evidence type="ECO:0000259" key="9">
    <source>
        <dbReference type="PROSITE" id="PS51007"/>
    </source>
</evidence>
<dbReference type="AlphaFoldDB" id="A0A7W5G4P7"/>
<keyword evidence="4" id="KW-0249">Electron transport</keyword>
<dbReference type="Proteomes" id="UP000525987">
    <property type="component" value="Unassembled WGS sequence"/>
</dbReference>
<dbReference type="SUPFAM" id="SSF46626">
    <property type="entry name" value="Cytochrome c"/>
    <property type="match status" value="2"/>
</dbReference>
<keyword evidence="1" id="KW-0813">Transport</keyword>
<evidence type="ECO:0000256" key="4">
    <source>
        <dbReference type="ARBA" id="ARBA00022982"/>
    </source>
</evidence>
<dbReference type="RefSeq" id="WP_343066338.1">
    <property type="nucleotide sequence ID" value="NZ_JACHXM010000004.1"/>
</dbReference>
<reference evidence="10 11" key="1">
    <citation type="submission" date="2020-08" db="EMBL/GenBank/DDBJ databases">
        <title>Genomic Encyclopedia of Type Strains, Phase III (KMG-III): the genomes of soil and plant-associated and newly described type strains.</title>
        <authorList>
            <person name="Whitman W."/>
        </authorList>
    </citation>
    <scope>NUCLEOTIDE SEQUENCE [LARGE SCALE GENOMIC DNA]</scope>
    <source>
        <strain evidence="10 11">CECT 5995</strain>
    </source>
</reference>
<dbReference type="InterPro" id="IPR009056">
    <property type="entry name" value="Cyt_c-like_dom"/>
</dbReference>
<dbReference type="PANTHER" id="PTHR40942:SF4">
    <property type="entry name" value="CYTOCHROME C5"/>
    <property type="match status" value="1"/>
</dbReference>
<organism evidence="10 11">
    <name type="scientific">Halomonas organivorans</name>
    <dbReference type="NCBI Taxonomy" id="257772"/>
    <lineage>
        <taxon>Bacteria</taxon>
        <taxon>Pseudomonadati</taxon>
        <taxon>Pseudomonadota</taxon>
        <taxon>Gammaproteobacteria</taxon>
        <taxon>Oceanospirillales</taxon>
        <taxon>Halomonadaceae</taxon>
        <taxon>Halomonas</taxon>
    </lineage>
</organism>
<evidence type="ECO:0000313" key="11">
    <source>
        <dbReference type="Proteomes" id="UP000525987"/>
    </source>
</evidence>
<evidence type="ECO:0000256" key="8">
    <source>
        <dbReference type="SAM" id="SignalP"/>
    </source>
</evidence>
<keyword evidence="3 6" id="KW-0479">Metal-binding</keyword>
<evidence type="ECO:0000256" key="6">
    <source>
        <dbReference type="PROSITE-ProRule" id="PRU00433"/>
    </source>
</evidence>
<feature type="chain" id="PRO_5031210611" evidence="8">
    <location>
        <begin position="24"/>
        <end position="265"/>
    </location>
</feature>
<feature type="domain" description="Cytochrome c" evidence="9">
    <location>
        <begin position="64"/>
        <end position="144"/>
    </location>
</feature>
<dbReference type="GO" id="GO:0020037">
    <property type="term" value="F:heme binding"/>
    <property type="evidence" value="ECO:0007669"/>
    <property type="project" value="InterPro"/>
</dbReference>
<proteinExistence type="predicted"/>
<dbReference type="InterPro" id="IPR002323">
    <property type="entry name" value="Cyt_CIE"/>
</dbReference>
<dbReference type="Pfam" id="PF13442">
    <property type="entry name" value="Cytochrome_CBB3"/>
    <property type="match status" value="2"/>
</dbReference>
<keyword evidence="11" id="KW-1185">Reference proteome</keyword>